<dbReference type="Proteomes" id="UP000659223">
    <property type="component" value="Unassembled WGS sequence"/>
</dbReference>
<accession>A0ABQ2YAW7</accession>
<proteinExistence type="predicted"/>
<keyword evidence="3" id="KW-1185">Reference proteome</keyword>
<dbReference type="EMBL" id="BMUT01000003">
    <property type="protein sequence ID" value="GGX74878.1"/>
    <property type="molecule type" value="Genomic_DNA"/>
</dbReference>
<protein>
    <submittedName>
        <fullName evidence="2">Uncharacterized protein</fullName>
    </submittedName>
</protein>
<evidence type="ECO:0000256" key="1">
    <source>
        <dbReference type="SAM" id="SignalP"/>
    </source>
</evidence>
<evidence type="ECO:0000313" key="2">
    <source>
        <dbReference type="EMBL" id="GGX74878.1"/>
    </source>
</evidence>
<feature type="signal peptide" evidence="1">
    <location>
        <begin position="1"/>
        <end position="28"/>
    </location>
</feature>
<sequence length="141" mass="15382">MTRILARTAAVAALVTAVAIPAAGSANAASDVAASGRQTVERVAKFADQPSSWASKNGGYIQINWTPPFNVGKYDWVGLYKRDPNAIGLDNYETYQWAYGRGTSYLTSTPAVSGDYWTAYISYDYASGQYRIIESHKTHID</sequence>
<comment type="caution">
    <text evidence="2">The sequence shown here is derived from an EMBL/GenBank/DDBJ whole genome shotgun (WGS) entry which is preliminary data.</text>
</comment>
<reference evidence="3" key="1">
    <citation type="journal article" date="2019" name="Int. J. Syst. Evol. Microbiol.">
        <title>The Global Catalogue of Microorganisms (GCM) 10K type strain sequencing project: providing services to taxonomists for standard genome sequencing and annotation.</title>
        <authorList>
            <consortium name="The Broad Institute Genomics Platform"/>
            <consortium name="The Broad Institute Genome Sequencing Center for Infectious Disease"/>
            <person name="Wu L."/>
            <person name="Ma J."/>
        </authorList>
    </citation>
    <scope>NUCLEOTIDE SEQUENCE [LARGE SCALE GENOMIC DNA]</scope>
    <source>
        <strain evidence="3">JCM 4586</strain>
    </source>
</reference>
<evidence type="ECO:0000313" key="3">
    <source>
        <dbReference type="Proteomes" id="UP000659223"/>
    </source>
</evidence>
<gene>
    <name evidence="2" type="ORF">GCM10010324_20300</name>
</gene>
<organism evidence="2 3">
    <name type="scientific">Streptomyces hiroshimensis</name>
    <dbReference type="NCBI Taxonomy" id="66424"/>
    <lineage>
        <taxon>Bacteria</taxon>
        <taxon>Bacillati</taxon>
        <taxon>Actinomycetota</taxon>
        <taxon>Actinomycetes</taxon>
        <taxon>Kitasatosporales</taxon>
        <taxon>Streptomycetaceae</taxon>
        <taxon>Streptomyces</taxon>
    </lineage>
</organism>
<dbReference type="RefSeq" id="WP_190021305.1">
    <property type="nucleotide sequence ID" value="NZ_BMUT01000003.1"/>
</dbReference>
<feature type="chain" id="PRO_5046615302" evidence="1">
    <location>
        <begin position="29"/>
        <end position="141"/>
    </location>
</feature>
<keyword evidence="1" id="KW-0732">Signal</keyword>
<name>A0ABQ2YAW7_9ACTN</name>